<accession>A0A0F8AUQ5</accession>
<evidence type="ECO:0000313" key="3">
    <source>
        <dbReference type="EMBL" id="KKF39361.1"/>
    </source>
</evidence>
<evidence type="ECO:0000256" key="1">
    <source>
        <dbReference type="ARBA" id="ARBA00022967"/>
    </source>
</evidence>
<keyword evidence="2" id="KW-1133">Transmembrane helix</keyword>
<feature type="transmembrane region" description="Helical" evidence="2">
    <location>
        <begin position="29"/>
        <end position="48"/>
    </location>
</feature>
<proteinExistence type="predicted"/>
<protein>
    <submittedName>
        <fullName evidence="3">Uncharacterized protein</fullName>
    </submittedName>
</protein>
<comment type="caution">
    <text evidence="3">The sequence shown here is derived from an EMBL/GenBank/DDBJ whole genome shotgun (WGS) entry which is preliminary data.</text>
</comment>
<dbReference type="AlphaFoldDB" id="A0A0F8AUQ5"/>
<dbReference type="GO" id="GO:0016020">
    <property type="term" value="C:membrane"/>
    <property type="evidence" value="ECO:0007669"/>
    <property type="project" value="TreeGrafter"/>
</dbReference>
<keyword evidence="4" id="KW-1185">Reference proteome</keyword>
<keyword evidence="1" id="KW-1278">Translocase</keyword>
<dbReference type="GO" id="GO:0005507">
    <property type="term" value="F:copper ion binding"/>
    <property type="evidence" value="ECO:0007669"/>
    <property type="project" value="TreeGrafter"/>
</dbReference>
<reference evidence="3 4" key="1">
    <citation type="journal article" date="2015" name="Genome Announc.">
        <title>Draft genome sequence of a Halorubrum H3 strain isolated from the burlinskoye salt lake (Altai Krai, Russia).</title>
        <authorList>
            <person name="Rozanov A.S."/>
            <person name="Bryanskaya A.V."/>
            <person name="Malup T.K."/>
            <person name="Kotenko A.V."/>
            <person name="Peltek S.E."/>
        </authorList>
    </citation>
    <scope>NUCLEOTIDE SEQUENCE [LARGE SCALE GENOMIC DNA]</scope>
    <source>
        <strain evidence="3 4">H3</strain>
    </source>
</reference>
<keyword evidence="2" id="KW-0812">Transmembrane</keyword>
<keyword evidence="2" id="KW-0472">Membrane</keyword>
<sequence length="75" mass="7708">MAIVDDDLGSVATVFELSRAAGRRVKGNIGWAFCYNAVAIPLAVTGLLNPLFAAVAMGASSLLVVANSSRALLDD</sequence>
<evidence type="ECO:0000256" key="2">
    <source>
        <dbReference type="SAM" id="Phobius"/>
    </source>
</evidence>
<evidence type="ECO:0000313" key="4">
    <source>
        <dbReference type="Proteomes" id="UP000053331"/>
    </source>
</evidence>
<organism evidence="3 4">
    <name type="scientific">Halorubrum saccharovorum</name>
    <dbReference type="NCBI Taxonomy" id="2248"/>
    <lineage>
        <taxon>Archaea</taxon>
        <taxon>Methanobacteriati</taxon>
        <taxon>Methanobacteriota</taxon>
        <taxon>Stenosarchaea group</taxon>
        <taxon>Halobacteria</taxon>
        <taxon>Halobacteriales</taxon>
        <taxon>Haloferacaceae</taxon>
        <taxon>Halorubrum</taxon>
    </lineage>
</organism>
<dbReference type="Proteomes" id="UP000053331">
    <property type="component" value="Unassembled WGS sequence"/>
</dbReference>
<dbReference type="PANTHER" id="PTHR43520">
    <property type="entry name" value="ATP7, ISOFORM B"/>
    <property type="match status" value="1"/>
</dbReference>
<dbReference type="GO" id="GO:0043682">
    <property type="term" value="F:P-type divalent copper transporter activity"/>
    <property type="evidence" value="ECO:0007669"/>
    <property type="project" value="TreeGrafter"/>
</dbReference>
<dbReference type="EMBL" id="JNFH02000061">
    <property type="protein sequence ID" value="KKF39361.1"/>
    <property type="molecule type" value="Genomic_DNA"/>
</dbReference>
<dbReference type="InterPro" id="IPR036412">
    <property type="entry name" value="HAD-like_sf"/>
</dbReference>
<dbReference type="GO" id="GO:0055070">
    <property type="term" value="P:copper ion homeostasis"/>
    <property type="evidence" value="ECO:0007669"/>
    <property type="project" value="TreeGrafter"/>
</dbReference>
<dbReference type="SUPFAM" id="SSF56784">
    <property type="entry name" value="HAD-like"/>
    <property type="match status" value="1"/>
</dbReference>
<name>A0A0F8AUQ5_9EURY</name>
<dbReference type="PANTHER" id="PTHR43520:SF8">
    <property type="entry name" value="P-TYPE CU(+) TRANSPORTER"/>
    <property type="match status" value="1"/>
</dbReference>
<gene>
    <name evidence="3" type="ORF">FK85_29170</name>
</gene>